<feature type="region of interest" description="Disordered" evidence="1">
    <location>
        <begin position="79"/>
        <end position="112"/>
    </location>
</feature>
<proteinExistence type="predicted"/>
<keyword evidence="3" id="KW-1185">Reference proteome</keyword>
<dbReference type="AlphaFoldDB" id="A0AAV2BU41"/>
<accession>A0AAV2BU41</accession>
<organism evidence="2 3">
    <name type="scientific">Larinioides sclopetarius</name>
    <dbReference type="NCBI Taxonomy" id="280406"/>
    <lineage>
        <taxon>Eukaryota</taxon>
        <taxon>Metazoa</taxon>
        <taxon>Ecdysozoa</taxon>
        <taxon>Arthropoda</taxon>
        <taxon>Chelicerata</taxon>
        <taxon>Arachnida</taxon>
        <taxon>Araneae</taxon>
        <taxon>Araneomorphae</taxon>
        <taxon>Entelegynae</taxon>
        <taxon>Araneoidea</taxon>
        <taxon>Araneidae</taxon>
        <taxon>Larinioides</taxon>
    </lineage>
</organism>
<evidence type="ECO:0000313" key="2">
    <source>
        <dbReference type="EMBL" id="CAL1299235.1"/>
    </source>
</evidence>
<comment type="caution">
    <text evidence="2">The sequence shown here is derived from an EMBL/GenBank/DDBJ whole genome shotgun (WGS) entry which is preliminary data.</text>
</comment>
<gene>
    <name evidence="2" type="ORF">LARSCL_LOCUS21234</name>
</gene>
<name>A0AAV2BU41_9ARAC</name>
<feature type="non-terminal residue" evidence="2">
    <location>
        <position position="1"/>
    </location>
</feature>
<protein>
    <submittedName>
        <fullName evidence="2">Uncharacterized protein</fullName>
    </submittedName>
</protein>
<evidence type="ECO:0000256" key="1">
    <source>
        <dbReference type="SAM" id="MobiDB-lite"/>
    </source>
</evidence>
<feature type="compositionally biased region" description="Basic residues" evidence="1">
    <location>
        <begin position="90"/>
        <end position="100"/>
    </location>
</feature>
<dbReference type="EMBL" id="CAXIEN010000490">
    <property type="protein sequence ID" value="CAL1299235.1"/>
    <property type="molecule type" value="Genomic_DNA"/>
</dbReference>
<evidence type="ECO:0000313" key="3">
    <source>
        <dbReference type="Proteomes" id="UP001497382"/>
    </source>
</evidence>
<reference evidence="2 3" key="1">
    <citation type="submission" date="2024-04" db="EMBL/GenBank/DDBJ databases">
        <authorList>
            <person name="Rising A."/>
            <person name="Reimegard J."/>
            <person name="Sonavane S."/>
            <person name="Akerstrom W."/>
            <person name="Nylinder S."/>
            <person name="Hedman E."/>
            <person name="Kallberg Y."/>
        </authorList>
    </citation>
    <scope>NUCLEOTIDE SEQUENCE [LARGE SCALE GENOMIC DNA]</scope>
</reference>
<sequence>TVSCYLGRNRKPLPRRDVSYAPKVIVSGGFIMCTGMSLSKEDRWSRMYFRYCNAFKFSFITMCCDCSDPFETHPLLSSKSKDKVNQQARKTGKSRQHRGSSHSEGKTTHRSKHGIRQSFATCNSYKSCLSALILMHLCELRNIIFFISLMF</sequence>
<dbReference type="Proteomes" id="UP001497382">
    <property type="component" value="Unassembled WGS sequence"/>
</dbReference>